<keyword evidence="4" id="KW-1185">Reference proteome</keyword>
<evidence type="ECO:0000256" key="1">
    <source>
        <dbReference type="ARBA" id="ARBA00008007"/>
    </source>
</evidence>
<organism evidence="3 4">
    <name type="scientific">Idiomarina aquatica</name>
    <dbReference type="NCBI Taxonomy" id="1327752"/>
    <lineage>
        <taxon>Bacteria</taxon>
        <taxon>Pseudomonadati</taxon>
        <taxon>Pseudomonadota</taxon>
        <taxon>Gammaproteobacteria</taxon>
        <taxon>Alteromonadales</taxon>
        <taxon>Idiomarinaceae</taxon>
        <taxon>Idiomarina</taxon>
    </lineage>
</organism>
<dbReference type="EMBL" id="SNXI01000018">
    <property type="protein sequence ID" value="TDP29049.1"/>
    <property type="molecule type" value="Genomic_DNA"/>
</dbReference>
<dbReference type="InterPro" id="IPR051910">
    <property type="entry name" value="ComF/GntX_DNA_util-trans"/>
</dbReference>
<dbReference type="PANTHER" id="PTHR47505:SF1">
    <property type="entry name" value="DNA UTILIZATION PROTEIN YHGH"/>
    <property type="match status" value="1"/>
</dbReference>
<proteinExistence type="inferred from homology"/>
<dbReference type="Pfam" id="PF00156">
    <property type="entry name" value="Pribosyltran"/>
    <property type="match status" value="1"/>
</dbReference>
<reference evidence="3 4" key="1">
    <citation type="submission" date="2019-03" db="EMBL/GenBank/DDBJ databases">
        <title>Freshwater and sediment microbial communities from various areas in North America, analyzing microbe dynamics in response to fracking.</title>
        <authorList>
            <person name="Lamendella R."/>
        </authorList>
    </citation>
    <scope>NUCLEOTIDE SEQUENCE [LARGE SCALE GENOMIC DNA]</scope>
    <source>
        <strain evidence="3 4">18_TX</strain>
    </source>
</reference>
<evidence type="ECO:0000313" key="3">
    <source>
        <dbReference type="EMBL" id="TDP29049.1"/>
    </source>
</evidence>
<dbReference type="SUPFAM" id="SSF53271">
    <property type="entry name" value="PRTase-like"/>
    <property type="match status" value="1"/>
</dbReference>
<dbReference type="CDD" id="cd06223">
    <property type="entry name" value="PRTases_typeI"/>
    <property type="match status" value="1"/>
</dbReference>
<dbReference type="InterPro" id="IPR000836">
    <property type="entry name" value="PRTase_dom"/>
</dbReference>
<comment type="similarity">
    <text evidence="1">Belongs to the ComF/GntX family.</text>
</comment>
<protein>
    <submittedName>
        <fullName evidence="3">ComF family protein</fullName>
    </submittedName>
</protein>
<dbReference type="RefSeq" id="WP_166635914.1">
    <property type="nucleotide sequence ID" value="NZ_SNXI01000018.1"/>
</dbReference>
<evidence type="ECO:0000313" key="4">
    <source>
        <dbReference type="Proteomes" id="UP000295531"/>
    </source>
</evidence>
<dbReference type="AlphaFoldDB" id="A0A4R6NYI2"/>
<feature type="domain" description="Phosphoribosyltransferase" evidence="2">
    <location>
        <begin position="182"/>
        <end position="226"/>
    </location>
</feature>
<dbReference type="InterPro" id="IPR029057">
    <property type="entry name" value="PRTase-like"/>
</dbReference>
<accession>A0A4R6NYI2</accession>
<gene>
    <name evidence="3" type="ORF">DEU29_11818</name>
</gene>
<dbReference type="PANTHER" id="PTHR47505">
    <property type="entry name" value="DNA UTILIZATION PROTEIN YHGH"/>
    <property type="match status" value="1"/>
</dbReference>
<evidence type="ECO:0000259" key="2">
    <source>
        <dbReference type="Pfam" id="PF00156"/>
    </source>
</evidence>
<sequence>MLALIKTLANRVGANSCLVCGLVKVSEYGLCGDCEWVISRWYPRCLKHLAEQPPTSTLTTADYWFAALRWTPITQQLIHRYKTSGQQYLARPMGLWLAAHLVHCYSNQGIAWPDLIIAMPTTQATWRDRGFHHTGLLMLEVSKHLQLANQPGLLRVIRNVPKQKQLNRVARWQEARGSQFCTADVSGKTIAVIDDLISSGATLSAAAQALRKQGAKQVHGWALIYNAGD</sequence>
<comment type="caution">
    <text evidence="3">The sequence shown here is derived from an EMBL/GenBank/DDBJ whole genome shotgun (WGS) entry which is preliminary data.</text>
</comment>
<name>A0A4R6NYI2_9GAMM</name>
<dbReference type="Gene3D" id="3.40.50.2020">
    <property type="match status" value="1"/>
</dbReference>
<dbReference type="Proteomes" id="UP000295531">
    <property type="component" value="Unassembled WGS sequence"/>
</dbReference>